<gene>
    <name evidence="4" type="ORF">OEA41_010880</name>
</gene>
<feature type="domain" description="Striatin N-terminal" evidence="3">
    <location>
        <begin position="71"/>
        <end position="161"/>
    </location>
</feature>
<evidence type="ECO:0000259" key="3">
    <source>
        <dbReference type="Pfam" id="PF08232"/>
    </source>
</evidence>
<evidence type="ECO:0000313" key="4">
    <source>
        <dbReference type="EMBL" id="KAK3167751.1"/>
    </source>
</evidence>
<organism evidence="4 5">
    <name type="scientific">Lepraria neglecta</name>
    <dbReference type="NCBI Taxonomy" id="209136"/>
    <lineage>
        <taxon>Eukaryota</taxon>
        <taxon>Fungi</taxon>
        <taxon>Dikarya</taxon>
        <taxon>Ascomycota</taxon>
        <taxon>Pezizomycotina</taxon>
        <taxon>Lecanoromycetes</taxon>
        <taxon>OSLEUM clade</taxon>
        <taxon>Lecanoromycetidae</taxon>
        <taxon>Lecanorales</taxon>
        <taxon>Lecanorineae</taxon>
        <taxon>Stereocaulaceae</taxon>
        <taxon>Lepraria</taxon>
    </lineage>
</organism>
<evidence type="ECO:0000313" key="5">
    <source>
        <dbReference type="Proteomes" id="UP001276659"/>
    </source>
</evidence>
<dbReference type="PANTHER" id="PTHR15653:SF0">
    <property type="entry name" value="CONNECTOR OF KINASE TO AP-1, ISOFORM E"/>
    <property type="match status" value="1"/>
</dbReference>
<keyword evidence="5" id="KW-1185">Reference proteome</keyword>
<keyword evidence="1" id="KW-0175">Coiled coil</keyword>
<reference evidence="4" key="1">
    <citation type="submission" date="2022-11" db="EMBL/GenBank/DDBJ databases">
        <title>Chromosomal genome sequence assembly and mating type (MAT) locus characterization of the leprose asexual lichenized fungus Lepraria neglecta (Nyl.) Erichsen.</title>
        <authorList>
            <person name="Allen J.L."/>
            <person name="Pfeffer B."/>
        </authorList>
    </citation>
    <scope>NUCLEOTIDE SEQUENCE</scope>
    <source>
        <strain evidence="4">Allen 5258</strain>
    </source>
</reference>
<dbReference type="Proteomes" id="UP001276659">
    <property type="component" value="Unassembled WGS sequence"/>
</dbReference>
<proteinExistence type="predicted"/>
<sequence>MISRGDQWHGRTPLAWGAAEGVPEGGARQVIVEGSNRGPNIRYKVSSKSPWRRLVVLSGRRPVTTIAKLLSLTGVMRFLQTEWHRHERDRNAWQIERAEMKSRIGKLEGDGRTNKRLRESMDKHIRILEHALKKERGKAKAAQAEGQTEEKKEDKQETKQEGKPDVKRGLIKDVQLAYS</sequence>
<feature type="region of interest" description="Disordered" evidence="2">
    <location>
        <begin position="132"/>
        <end position="179"/>
    </location>
</feature>
<dbReference type="EMBL" id="JASNWA010000011">
    <property type="protein sequence ID" value="KAK3167751.1"/>
    <property type="molecule type" value="Genomic_DNA"/>
</dbReference>
<name>A0AAD9YYN1_9LECA</name>
<evidence type="ECO:0000256" key="1">
    <source>
        <dbReference type="ARBA" id="ARBA00023054"/>
    </source>
</evidence>
<dbReference type="Gene3D" id="1.20.5.300">
    <property type="match status" value="1"/>
</dbReference>
<protein>
    <recommendedName>
        <fullName evidence="3">Striatin N-terminal domain-containing protein</fullName>
    </recommendedName>
</protein>
<dbReference type="PANTHER" id="PTHR15653">
    <property type="entry name" value="STRIATIN"/>
    <property type="match status" value="1"/>
</dbReference>
<dbReference type="InterPro" id="IPR051488">
    <property type="entry name" value="WD_repeat_striatin"/>
</dbReference>
<dbReference type="Pfam" id="PF08232">
    <property type="entry name" value="Striatin"/>
    <property type="match status" value="1"/>
</dbReference>
<accession>A0AAD9YYN1</accession>
<dbReference type="AlphaFoldDB" id="A0AAD9YYN1"/>
<dbReference type="InterPro" id="IPR013258">
    <property type="entry name" value="Striatin_N"/>
</dbReference>
<comment type="caution">
    <text evidence="4">The sequence shown here is derived from an EMBL/GenBank/DDBJ whole genome shotgun (WGS) entry which is preliminary data.</text>
</comment>
<feature type="compositionally biased region" description="Basic and acidic residues" evidence="2">
    <location>
        <begin position="148"/>
        <end position="171"/>
    </location>
</feature>
<evidence type="ECO:0000256" key="2">
    <source>
        <dbReference type="SAM" id="MobiDB-lite"/>
    </source>
</evidence>